<proteinExistence type="predicted"/>
<name>A0A916U6H7_9SPHI</name>
<dbReference type="Proteomes" id="UP000651668">
    <property type="component" value="Unassembled WGS sequence"/>
</dbReference>
<dbReference type="AlphaFoldDB" id="A0A916U6H7"/>
<dbReference type="EMBL" id="BMIL01000004">
    <property type="protein sequence ID" value="GGC61014.1"/>
    <property type="molecule type" value="Genomic_DNA"/>
</dbReference>
<dbReference type="PIRSF" id="PIRSF029416">
    <property type="entry name" value="UCP029416_PTP"/>
    <property type="match status" value="1"/>
</dbReference>
<sequence>MNLLFICSRNKWRSRTAEDLFKRLNGYEVRSAGTAESARVRVNEKLLVWADIIFVMERDHKKRLQQKFSSDVLNKEMIVLDIPDEYQYMDEALVEILNETILPYLDNLSANNR</sequence>
<organism evidence="2 3">
    <name type="scientific">Pedobacter quisquiliarum</name>
    <dbReference type="NCBI Taxonomy" id="1834438"/>
    <lineage>
        <taxon>Bacteria</taxon>
        <taxon>Pseudomonadati</taxon>
        <taxon>Bacteroidota</taxon>
        <taxon>Sphingobacteriia</taxon>
        <taxon>Sphingobacteriales</taxon>
        <taxon>Sphingobacteriaceae</taxon>
        <taxon>Pedobacter</taxon>
    </lineage>
</organism>
<reference evidence="2" key="2">
    <citation type="submission" date="2020-09" db="EMBL/GenBank/DDBJ databases">
        <authorList>
            <person name="Sun Q."/>
            <person name="Zhou Y."/>
        </authorList>
    </citation>
    <scope>NUCLEOTIDE SEQUENCE</scope>
    <source>
        <strain evidence="2">CGMCC 1.15343</strain>
    </source>
</reference>
<evidence type="ECO:0000313" key="2">
    <source>
        <dbReference type="EMBL" id="GGC61014.1"/>
    </source>
</evidence>
<dbReference type="SMART" id="SM00226">
    <property type="entry name" value="LMWPc"/>
    <property type="match status" value="1"/>
</dbReference>
<dbReference type="InterPro" id="IPR016919">
    <property type="entry name" value="UCP029416_PTP"/>
</dbReference>
<comment type="caution">
    <text evidence="2">The sequence shown here is derived from an EMBL/GenBank/DDBJ whole genome shotgun (WGS) entry which is preliminary data.</text>
</comment>
<evidence type="ECO:0000313" key="3">
    <source>
        <dbReference type="Proteomes" id="UP000651668"/>
    </source>
</evidence>
<evidence type="ECO:0000259" key="1">
    <source>
        <dbReference type="SMART" id="SM00226"/>
    </source>
</evidence>
<dbReference type="InterPro" id="IPR036196">
    <property type="entry name" value="Ptyr_pPase_sf"/>
</dbReference>
<protein>
    <submittedName>
        <fullName evidence="2">Protein-tyrosine-phosphatase</fullName>
    </submittedName>
</protein>
<dbReference type="RefSeq" id="WP_188626090.1">
    <property type="nucleotide sequence ID" value="NZ_BMIL01000004.1"/>
</dbReference>
<dbReference type="SUPFAM" id="SSF52788">
    <property type="entry name" value="Phosphotyrosine protein phosphatases I"/>
    <property type="match status" value="1"/>
</dbReference>
<keyword evidence="3" id="KW-1185">Reference proteome</keyword>
<feature type="domain" description="Phosphotyrosine protein phosphatase I" evidence="1">
    <location>
        <begin position="1"/>
        <end position="111"/>
    </location>
</feature>
<gene>
    <name evidence="2" type="ORF">GCM10011387_13280</name>
</gene>
<dbReference type="InterPro" id="IPR023485">
    <property type="entry name" value="Ptyr_pPase"/>
</dbReference>
<accession>A0A916U6H7</accession>
<reference evidence="2" key="1">
    <citation type="journal article" date="2014" name="Int. J. Syst. Evol. Microbiol.">
        <title>Complete genome sequence of Corynebacterium casei LMG S-19264T (=DSM 44701T), isolated from a smear-ripened cheese.</title>
        <authorList>
            <consortium name="US DOE Joint Genome Institute (JGI-PGF)"/>
            <person name="Walter F."/>
            <person name="Albersmeier A."/>
            <person name="Kalinowski J."/>
            <person name="Ruckert C."/>
        </authorList>
    </citation>
    <scope>NUCLEOTIDE SEQUENCE</scope>
    <source>
        <strain evidence="2">CGMCC 1.15343</strain>
    </source>
</reference>
<dbReference type="Gene3D" id="3.40.50.2300">
    <property type="match status" value="1"/>
</dbReference>